<dbReference type="InterPro" id="IPR002659">
    <property type="entry name" value="Glyco_trans_31"/>
</dbReference>
<dbReference type="EMBL" id="GL376634">
    <property type="status" value="NOT_ANNOTATED_CDS"/>
    <property type="molecule type" value="Genomic_DNA"/>
</dbReference>
<evidence type="ECO:0000256" key="9">
    <source>
        <dbReference type="ARBA" id="ARBA00023136"/>
    </source>
</evidence>
<dbReference type="HOGENOM" id="CLU_772717_0_0_1"/>
<dbReference type="STRING" id="431595.K3WAK1"/>
<evidence type="ECO:0000256" key="1">
    <source>
        <dbReference type="ARBA" id="ARBA00004323"/>
    </source>
</evidence>
<evidence type="ECO:0000256" key="7">
    <source>
        <dbReference type="ARBA" id="ARBA00022989"/>
    </source>
</evidence>
<evidence type="ECO:0000256" key="8">
    <source>
        <dbReference type="ARBA" id="ARBA00023034"/>
    </source>
</evidence>
<dbReference type="AlphaFoldDB" id="K3WAK1"/>
<reference evidence="11" key="3">
    <citation type="submission" date="2015-02" db="UniProtKB">
        <authorList>
            <consortium name="EnsemblProtists"/>
        </authorList>
    </citation>
    <scope>IDENTIFICATION</scope>
    <source>
        <strain evidence="11">DAOM BR144</strain>
    </source>
</reference>
<dbReference type="eggNOG" id="KOG2287">
    <property type="taxonomic scope" value="Eukaryota"/>
</dbReference>
<dbReference type="Proteomes" id="UP000019132">
    <property type="component" value="Unassembled WGS sequence"/>
</dbReference>
<keyword evidence="9" id="KW-0472">Membrane</keyword>
<comment type="subcellular location">
    <subcellularLocation>
        <location evidence="1 10">Golgi apparatus membrane</location>
        <topology evidence="1 10">Single-pass type II membrane protein</topology>
    </subcellularLocation>
</comment>
<evidence type="ECO:0000256" key="5">
    <source>
        <dbReference type="ARBA" id="ARBA00022692"/>
    </source>
</evidence>
<evidence type="ECO:0000313" key="12">
    <source>
        <dbReference type="Proteomes" id="UP000019132"/>
    </source>
</evidence>
<keyword evidence="6" id="KW-0735">Signal-anchor</keyword>
<keyword evidence="5" id="KW-0812">Transmembrane</keyword>
<dbReference type="Gene3D" id="3.90.550.50">
    <property type="match status" value="1"/>
</dbReference>
<keyword evidence="7" id="KW-1133">Transmembrane helix</keyword>
<keyword evidence="8 10" id="KW-0333">Golgi apparatus</keyword>
<evidence type="ECO:0000256" key="10">
    <source>
        <dbReference type="RuleBase" id="RU363063"/>
    </source>
</evidence>
<dbReference type="InParanoid" id="K3WAK1"/>
<evidence type="ECO:0000256" key="2">
    <source>
        <dbReference type="ARBA" id="ARBA00008661"/>
    </source>
</evidence>
<keyword evidence="4" id="KW-0808">Transferase</keyword>
<dbReference type="EnsemblProtists" id="PYU1_T001992">
    <property type="protein sequence ID" value="PYU1_T001992"/>
    <property type="gene ID" value="PYU1_G001990"/>
</dbReference>
<comment type="similarity">
    <text evidence="2 10">Belongs to the glycosyltransferase 31 family.</text>
</comment>
<evidence type="ECO:0000256" key="3">
    <source>
        <dbReference type="ARBA" id="ARBA00022676"/>
    </source>
</evidence>
<dbReference type="GO" id="GO:0000139">
    <property type="term" value="C:Golgi membrane"/>
    <property type="evidence" value="ECO:0007669"/>
    <property type="project" value="UniProtKB-SubCell"/>
</dbReference>
<accession>K3WAK1</accession>
<evidence type="ECO:0000256" key="6">
    <source>
        <dbReference type="ARBA" id="ARBA00022968"/>
    </source>
</evidence>
<sequence>MAALEREKQVYGDLLTDELDCDDSYLELADKVKEFLHHVVTSFELHAARYVMIADDDIYLRVEDLMGTLQRQRDNTTRFYGGQVWSEQFVYPERDPRHRHYLPLEQYPMPKLPPFAHGPHYLMSIDCARFIAKNHKRLQSLRGMDDISVALWLLTLQVHPQQIPHFANLRGSYPHKCDDAFISFADLSASAIRIVHSNRQRGLPLCTGFDAFTWGKPVKHPQRVVPRDEREAAKPSVQLQTHLGSNSNGQLEVYTEMLVANQLRVAFSYFPLTERFQVYCARIASFLQHMEPPQLLNENGIAAVVAQFRRHMVTMAKQALHSAWRTPDKVATASERQQQQKAQLKQWMQSLPTAGVSSY</sequence>
<dbReference type="PANTHER" id="PTHR11214:SF3">
    <property type="entry name" value="BETA-1,3-GALACTOSYLTRANSFERASE 6"/>
    <property type="match status" value="1"/>
</dbReference>
<name>K3WAK1_GLOUD</name>
<dbReference type="PANTHER" id="PTHR11214">
    <property type="entry name" value="BETA-1,3-N-ACETYLGLUCOSAMINYLTRANSFERASE"/>
    <property type="match status" value="1"/>
</dbReference>
<reference evidence="12" key="1">
    <citation type="journal article" date="2010" name="Genome Biol.">
        <title>Genome sequence of the necrotrophic plant pathogen Pythium ultimum reveals original pathogenicity mechanisms and effector repertoire.</title>
        <authorList>
            <person name="Levesque C.A."/>
            <person name="Brouwer H."/>
            <person name="Cano L."/>
            <person name="Hamilton J.P."/>
            <person name="Holt C."/>
            <person name="Huitema E."/>
            <person name="Raffaele S."/>
            <person name="Robideau G.P."/>
            <person name="Thines M."/>
            <person name="Win J."/>
            <person name="Zerillo M.M."/>
            <person name="Beakes G.W."/>
            <person name="Boore J.L."/>
            <person name="Busam D."/>
            <person name="Dumas B."/>
            <person name="Ferriera S."/>
            <person name="Fuerstenberg S.I."/>
            <person name="Gachon C.M."/>
            <person name="Gaulin E."/>
            <person name="Govers F."/>
            <person name="Grenville-Briggs L."/>
            <person name="Horner N."/>
            <person name="Hostetler J."/>
            <person name="Jiang R.H."/>
            <person name="Johnson J."/>
            <person name="Krajaejun T."/>
            <person name="Lin H."/>
            <person name="Meijer H.J."/>
            <person name="Moore B."/>
            <person name="Morris P."/>
            <person name="Phuntmart V."/>
            <person name="Puiu D."/>
            <person name="Shetty J."/>
            <person name="Stajich J.E."/>
            <person name="Tripathy S."/>
            <person name="Wawra S."/>
            <person name="van West P."/>
            <person name="Whitty B.R."/>
            <person name="Coutinho P.M."/>
            <person name="Henrissat B."/>
            <person name="Martin F."/>
            <person name="Thomas P.D."/>
            <person name="Tyler B.M."/>
            <person name="De Vries R.P."/>
            <person name="Kamoun S."/>
            <person name="Yandell M."/>
            <person name="Tisserat N."/>
            <person name="Buell C.R."/>
        </authorList>
    </citation>
    <scope>NUCLEOTIDE SEQUENCE</scope>
    <source>
        <strain evidence="12">DAOM:BR144</strain>
    </source>
</reference>
<dbReference type="EC" id="2.4.1.-" evidence="10"/>
<evidence type="ECO:0000313" key="11">
    <source>
        <dbReference type="EnsemblProtists" id="PYU1_T001992"/>
    </source>
</evidence>
<dbReference type="Pfam" id="PF01762">
    <property type="entry name" value="Galactosyl_T"/>
    <property type="match status" value="1"/>
</dbReference>
<reference evidence="12" key="2">
    <citation type="submission" date="2010-04" db="EMBL/GenBank/DDBJ databases">
        <authorList>
            <person name="Buell R."/>
            <person name="Hamilton J."/>
            <person name="Hostetler J."/>
        </authorList>
    </citation>
    <scope>NUCLEOTIDE SEQUENCE [LARGE SCALE GENOMIC DNA]</scope>
    <source>
        <strain evidence="12">DAOM:BR144</strain>
    </source>
</reference>
<keyword evidence="3 10" id="KW-0328">Glycosyltransferase</keyword>
<dbReference type="GO" id="GO:0016758">
    <property type="term" value="F:hexosyltransferase activity"/>
    <property type="evidence" value="ECO:0007669"/>
    <property type="project" value="InterPro"/>
</dbReference>
<proteinExistence type="inferred from homology"/>
<protein>
    <recommendedName>
        <fullName evidence="10">Hexosyltransferase</fullName>
        <ecNumber evidence="10">2.4.1.-</ecNumber>
    </recommendedName>
</protein>
<keyword evidence="12" id="KW-1185">Reference proteome</keyword>
<organism evidence="11 12">
    <name type="scientific">Globisporangium ultimum (strain ATCC 200006 / CBS 805.95 / DAOM BR144)</name>
    <name type="common">Pythium ultimum</name>
    <dbReference type="NCBI Taxonomy" id="431595"/>
    <lineage>
        <taxon>Eukaryota</taxon>
        <taxon>Sar</taxon>
        <taxon>Stramenopiles</taxon>
        <taxon>Oomycota</taxon>
        <taxon>Peronosporomycetes</taxon>
        <taxon>Pythiales</taxon>
        <taxon>Pythiaceae</taxon>
        <taxon>Globisporangium</taxon>
    </lineage>
</organism>
<dbReference type="VEuPathDB" id="FungiDB:PYU1_G001990"/>
<evidence type="ECO:0000256" key="4">
    <source>
        <dbReference type="ARBA" id="ARBA00022679"/>
    </source>
</evidence>